<keyword evidence="5" id="KW-0472">Membrane</keyword>
<dbReference type="GO" id="GO:0016740">
    <property type="term" value="F:transferase activity"/>
    <property type="evidence" value="ECO:0007669"/>
    <property type="project" value="UniProtKB-KW"/>
</dbReference>
<dbReference type="FunFam" id="3.10.110.10:FF:000038">
    <property type="entry name" value="SUMO-conjugating enzyme SCE1"/>
    <property type="match status" value="1"/>
</dbReference>
<dbReference type="SUPFAM" id="SSF54495">
    <property type="entry name" value="UBC-like"/>
    <property type="match status" value="1"/>
</dbReference>
<dbReference type="SMART" id="SM00212">
    <property type="entry name" value="UBCc"/>
    <property type="match status" value="1"/>
</dbReference>
<evidence type="ECO:0000259" key="6">
    <source>
        <dbReference type="PROSITE" id="PS50102"/>
    </source>
</evidence>
<dbReference type="SMART" id="SM00360">
    <property type="entry name" value="RRM"/>
    <property type="match status" value="2"/>
</dbReference>
<sequence>MSGGIARGRLTEERKAWRKNHPHGFVAKPETLPDGTVNLMVWHCTIPGKPGTDWEGGYYPLTMHFSEDYPSKPPKCKFPQGFFHPNVYPSGTVCLSILNEDSGWRPAITVKQILVGIQDLLVQPNASDPAQTEGYHLYIQCADHRKGTRSPSPSLGHVDVAYLHGRPYSLLRSSNPPPLLSATSTAASGDGAPAAGPCGSAYSRSTPVRGLCSPHLPTVFHDQVRTLFVAGLPEDVKPREIYNLFREFPGYQSSNLRPPTSSNNQGMVFDLEKGSTLYIDLAKSNSRSKRLRAGVGSVHMPGMGNSAYNTIGYPSTQSIGNVDGGSVSEAATKSSNTPCPTLFVANLGPTCSEEELMQVFSRCRGFLKLKMQSTYGAPVAFVDFQDTACSTEALGHLQGTVLYSSTSGEGMRLEYPFKQVARLTFSAVSFPLLFQAGACFRTSFLVLLFYVVIRHLLNPEFRFAKSRMGLRSKKSR</sequence>
<feature type="domain" description="RRM" evidence="6">
    <location>
        <begin position="340"/>
        <end position="418"/>
    </location>
</feature>
<dbReference type="InterPro" id="IPR016135">
    <property type="entry name" value="UBQ-conjugating_enzyme/RWD"/>
</dbReference>
<organism evidence="8">
    <name type="scientific">Sesamum radiatum</name>
    <name type="common">Black benniseed</name>
    <dbReference type="NCBI Taxonomy" id="300843"/>
    <lineage>
        <taxon>Eukaryota</taxon>
        <taxon>Viridiplantae</taxon>
        <taxon>Streptophyta</taxon>
        <taxon>Embryophyta</taxon>
        <taxon>Tracheophyta</taxon>
        <taxon>Spermatophyta</taxon>
        <taxon>Magnoliopsida</taxon>
        <taxon>eudicotyledons</taxon>
        <taxon>Gunneridae</taxon>
        <taxon>Pentapetalae</taxon>
        <taxon>asterids</taxon>
        <taxon>lamiids</taxon>
        <taxon>Lamiales</taxon>
        <taxon>Pedaliaceae</taxon>
        <taxon>Sesamum</taxon>
    </lineage>
</organism>
<dbReference type="InterPro" id="IPR000504">
    <property type="entry name" value="RRM_dom"/>
</dbReference>
<name>A0AAW2RBX4_SESRA</name>
<feature type="domain" description="UBC core" evidence="7">
    <location>
        <begin position="5"/>
        <end position="165"/>
    </location>
</feature>
<dbReference type="Gene3D" id="3.10.110.10">
    <property type="entry name" value="Ubiquitin Conjugating Enzyme"/>
    <property type="match status" value="1"/>
</dbReference>
<dbReference type="InterPro" id="IPR023313">
    <property type="entry name" value="UBQ-conjugating_AS"/>
</dbReference>
<keyword evidence="3" id="KW-0694">RNA-binding</keyword>
<evidence type="ECO:0000313" key="8">
    <source>
        <dbReference type="EMBL" id="KAL0377687.1"/>
    </source>
</evidence>
<dbReference type="PROSITE" id="PS50127">
    <property type="entry name" value="UBC_2"/>
    <property type="match status" value="1"/>
</dbReference>
<dbReference type="FunFam" id="3.30.70.330:FF:000404">
    <property type="entry name" value="RNA-binding protein with multiple splicing"/>
    <property type="match status" value="1"/>
</dbReference>
<keyword evidence="5" id="KW-1133">Transmembrane helix</keyword>
<dbReference type="PANTHER" id="PTHR24067">
    <property type="entry name" value="UBIQUITIN-CONJUGATING ENZYME E2"/>
    <property type="match status" value="1"/>
</dbReference>
<dbReference type="InterPro" id="IPR012677">
    <property type="entry name" value="Nucleotide-bd_a/b_plait_sf"/>
</dbReference>
<feature type="transmembrane region" description="Helical" evidence="5">
    <location>
        <begin position="432"/>
        <end position="453"/>
    </location>
</feature>
<dbReference type="EMBL" id="JACGWJ010000013">
    <property type="protein sequence ID" value="KAL0377687.1"/>
    <property type="molecule type" value="Genomic_DNA"/>
</dbReference>
<dbReference type="PROSITE" id="PS00183">
    <property type="entry name" value="UBC_1"/>
    <property type="match status" value="1"/>
</dbReference>
<evidence type="ECO:0000256" key="3">
    <source>
        <dbReference type="PROSITE-ProRule" id="PRU00176"/>
    </source>
</evidence>
<dbReference type="SUPFAM" id="SSF54928">
    <property type="entry name" value="RNA-binding domain, RBD"/>
    <property type="match status" value="1"/>
</dbReference>
<accession>A0AAW2RBX4</accession>
<dbReference type="Pfam" id="PF00179">
    <property type="entry name" value="UQ_con"/>
    <property type="match status" value="1"/>
</dbReference>
<evidence type="ECO:0000256" key="5">
    <source>
        <dbReference type="SAM" id="Phobius"/>
    </source>
</evidence>
<reference evidence="8" key="2">
    <citation type="journal article" date="2024" name="Plant">
        <title>Genomic evolution and insights into agronomic trait innovations of Sesamum species.</title>
        <authorList>
            <person name="Miao H."/>
            <person name="Wang L."/>
            <person name="Qu L."/>
            <person name="Liu H."/>
            <person name="Sun Y."/>
            <person name="Le M."/>
            <person name="Wang Q."/>
            <person name="Wei S."/>
            <person name="Zheng Y."/>
            <person name="Lin W."/>
            <person name="Duan Y."/>
            <person name="Cao H."/>
            <person name="Xiong S."/>
            <person name="Wang X."/>
            <person name="Wei L."/>
            <person name="Li C."/>
            <person name="Ma Q."/>
            <person name="Ju M."/>
            <person name="Zhao R."/>
            <person name="Li G."/>
            <person name="Mu C."/>
            <person name="Tian Q."/>
            <person name="Mei H."/>
            <person name="Zhang T."/>
            <person name="Gao T."/>
            <person name="Zhang H."/>
        </authorList>
    </citation>
    <scope>NUCLEOTIDE SEQUENCE</scope>
    <source>
        <strain evidence="8">G02</strain>
    </source>
</reference>
<dbReference type="InterPro" id="IPR000608">
    <property type="entry name" value="UBC"/>
</dbReference>
<comment type="caution">
    <text evidence="8">The sequence shown here is derived from an EMBL/GenBank/DDBJ whole genome shotgun (WGS) entry which is preliminary data.</text>
</comment>
<keyword evidence="1" id="KW-0808">Transferase</keyword>
<dbReference type="InterPro" id="IPR035979">
    <property type="entry name" value="RBD_domain_sf"/>
</dbReference>
<protein>
    <submittedName>
        <fullName evidence="8">SUMO-conjugating enzyme SCE1</fullName>
    </submittedName>
</protein>
<keyword evidence="2" id="KW-0833">Ubl conjugation pathway</keyword>
<reference evidence="8" key="1">
    <citation type="submission" date="2020-06" db="EMBL/GenBank/DDBJ databases">
        <authorList>
            <person name="Li T."/>
            <person name="Hu X."/>
            <person name="Zhang T."/>
            <person name="Song X."/>
            <person name="Zhang H."/>
            <person name="Dai N."/>
            <person name="Sheng W."/>
            <person name="Hou X."/>
            <person name="Wei L."/>
        </authorList>
    </citation>
    <scope>NUCLEOTIDE SEQUENCE</scope>
    <source>
        <strain evidence="8">G02</strain>
        <tissue evidence="8">Leaf</tissue>
    </source>
</reference>
<dbReference type="InterPro" id="IPR050113">
    <property type="entry name" value="Ub_conjugating_enzyme"/>
</dbReference>
<dbReference type="Pfam" id="PF00076">
    <property type="entry name" value="RRM_1"/>
    <property type="match status" value="1"/>
</dbReference>
<evidence type="ECO:0000256" key="2">
    <source>
        <dbReference type="ARBA" id="ARBA00022786"/>
    </source>
</evidence>
<keyword evidence="5" id="KW-0812">Transmembrane</keyword>
<dbReference type="GO" id="GO:0003723">
    <property type="term" value="F:RNA binding"/>
    <property type="evidence" value="ECO:0007669"/>
    <property type="project" value="UniProtKB-UniRule"/>
</dbReference>
<gene>
    <name evidence="8" type="ORF">Sradi_3074200</name>
</gene>
<feature type="active site" description="Glycyl thioester intermediate" evidence="4">
    <location>
        <position position="94"/>
    </location>
</feature>
<dbReference type="PROSITE" id="PS50102">
    <property type="entry name" value="RRM"/>
    <property type="match status" value="1"/>
</dbReference>
<evidence type="ECO:0000256" key="4">
    <source>
        <dbReference type="PROSITE-ProRule" id="PRU10133"/>
    </source>
</evidence>
<dbReference type="AlphaFoldDB" id="A0AAW2RBX4"/>
<evidence type="ECO:0000259" key="7">
    <source>
        <dbReference type="PROSITE" id="PS50127"/>
    </source>
</evidence>
<evidence type="ECO:0000256" key="1">
    <source>
        <dbReference type="ARBA" id="ARBA00022679"/>
    </source>
</evidence>
<proteinExistence type="predicted"/>
<dbReference type="CDD" id="cd23798">
    <property type="entry name" value="UBCc_UBE2I"/>
    <property type="match status" value="1"/>
</dbReference>
<dbReference type="Gene3D" id="3.30.70.330">
    <property type="match status" value="2"/>
</dbReference>